<reference evidence="9 10" key="1">
    <citation type="submission" date="2015-12" db="EMBL/GenBank/DDBJ databases">
        <title>The genome of Folsomia candida.</title>
        <authorList>
            <person name="Faddeeva A."/>
            <person name="Derks M.F."/>
            <person name="Anvar Y."/>
            <person name="Smit S."/>
            <person name="Van Straalen N."/>
            <person name="Roelofs D."/>
        </authorList>
    </citation>
    <scope>NUCLEOTIDE SEQUENCE [LARGE SCALE GENOMIC DNA]</scope>
    <source>
        <strain evidence="9 10">VU population</strain>
        <tissue evidence="9">Whole body</tissue>
    </source>
</reference>
<evidence type="ECO:0000313" key="10">
    <source>
        <dbReference type="Proteomes" id="UP000198287"/>
    </source>
</evidence>
<dbReference type="GO" id="GO:0005634">
    <property type="term" value="C:nucleus"/>
    <property type="evidence" value="ECO:0007669"/>
    <property type="project" value="TreeGrafter"/>
</dbReference>
<dbReference type="GO" id="GO:0043531">
    <property type="term" value="F:ADP binding"/>
    <property type="evidence" value="ECO:0007669"/>
    <property type="project" value="InterPro"/>
</dbReference>
<dbReference type="Gene3D" id="1.10.510.10">
    <property type="entry name" value="Transferase(Phosphotransferase) domain 1"/>
    <property type="match status" value="1"/>
</dbReference>
<evidence type="ECO:0000256" key="6">
    <source>
        <dbReference type="ARBA" id="ARBA00022840"/>
    </source>
</evidence>
<evidence type="ECO:0000256" key="1">
    <source>
        <dbReference type="ARBA" id="ARBA00012513"/>
    </source>
</evidence>
<keyword evidence="4 7" id="KW-0547">Nucleotide-binding</keyword>
<dbReference type="CDD" id="cd00180">
    <property type="entry name" value="PKc"/>
    <property type="match status" value="1"/>
</dbReference>
<evidence type="ECO:0000313" key="9">
    <source>
        <dbReference type="EMBL" id="OXA44995.1"/>
    </source>
</evidence>
<gene>
    <name evidence="9" type="ORF">Fcan01_20275</name>
</gene>
<dbReference type="GO" id="GO:0005524">
    <property type="term" value="F:ATP binding"/>
    <property type="evidence" value="ECO:0007669"/>
    <property type="project" value="UniProtKB-UniRule"/>
</dbReference>
<dbReference type="EMBL" id="LNIX01000018">
    <property type="protein sequence ID" value="OXA44995.1"/>
    <property type="molecule type" value="Genomic_DNA"/>
</dbReference>
<dbReference type="InterPro" id="IPR050339">
    <property type="entry name" value="CC_SR_Kinase"/>
</dbReference>
<keyword evidence="5 9" id="KW-0418">Kinase</keyword>
<dbReference type="PANTHER" id="PTHR11042:SF160">
    <property type="entry name" value="EUKARYOTIC TRANSLATION INITIATION FACTOR 2-ALPHA KINASE 1"/>
    <property type="match status" value="1"/>
</dbReference>
<dbReference type="InterPro" id="IPR017441">
    <property type="entry name" value="Protein_kinase_ATP_BS"/>
</dbReference>
<dbReference type="PROSITE" id="PS50011">
    <property type="entry name" value="PROTEIN_KINASE_DOM"/>
    <property type="match status" value="1"/>
</dbReference>
<dbReference type="Proteomes" id="UP000198287">
    <property type="component" value="Unassembled WGS sequence"/>
</dbReference>
<feature type="binding site" evidence="7">
    <location>
        <position position="45"/>
    </location>
    <ligand>
        <name>ATP</name>
        <dbReference type="ChEBI" id="CHEBI:30616"/>
    </ligand>
</feature>
<accession>A0A226DHG3</accession>
<dbReference type="InterPro" id="IPR011009">
    <property type="entry name" value="Kinase-like_dom_sf"/>
</dbReference>
<dbReference type="InterPro" id="IPR027417">
    <property type="entry name" value="P-loop_NTPase"/>
</dbReference>
<keyword evidence="3" id="KW-0808">Transferase</keyword>
<proteinExistence type="predicted"/>
<feature type="domain" description="Protein kinase" evidence="8">
    <location>
        <begin position="16"/>
        <end position="302"/>
    </location>
</feature>
<dbReference type="GO" id="GO:0004694">
    <property type="term" value="F:eukaryotic translation initiation factor 2alpha kinase activity"/>
    <property type="evidence" value="ECO:0007669"/>
    <property type="project" value="TreeGrafter"/>
</dbReference>
<dbReference type="SMART" id="SM00220">
    <property type="entry name" value="S_TKc"/>
    <property type="match status" value="1"/>
</dbReference>
<dbReference type="Gene3D" id="3.40.50.300">
    <property type="entry name" value="P-loop containing nucleotide triphosphate hydrolases"/>
    <property type="match status" value="1"/>
</dbReference>
<sequence length="1544" mass="175734">MASKIDVVFGIPFFTLVSPIPLGEGGFGKVWHVKHTIDEKEYALKQIPVEQALPHLQWDCNKLFGEVKILQELDHPNILRYNSCWLSGPKVINGMLPTDFGTESVSSTNLEKHYLSIQTELCNSTLKKFIADCRKGENTDADQVAQILLQVSTGLEFLHRKKIVHRDIKPSNILQTVSNDQNTWKIADFGLAVNFGDGIEASVAGQREYRSPDGFTSYKSDVYSLGLTFLQVVDSGFDPPLNPDYQLRRDPIVQDILMKMVDKNADNRPTAEEALGQFQKLFEFEPEIRRKYKGRNLVEPFWFDVPQAAKNFSGRGRELDAMKASINCDDSSIETGLPRVVLIVGLGGIGKSELLKKFFQEVYTSRSANCIWVTADTPESFLKSFGNLAKRLNCDSLTNEGFSAIDFFKIVNKMPSLPVALHLENVDVSNELLIEFLQSFSKLPESTMDQPLTTFVTTRNRSLFEFLEPIDIIELDVLQPSESLTLIKSSSVMDASDEDLAGAEELCESLQNFPLALQQAVGYIKYRRLQKGKLGGFKFKLRDYLKLFSEEKKKLQLLNHKLVISHNYSFTTVTTWSINFKFIKSHPELGTLAEEVLLEANSDKPTPIPLATNTQLQWLSQRQPRDSWCLRKNLNPTLAIFCDREPPIELEDDDRPVARAIKLIMSLSLCGLKLQCNASGKDVELITMHRLVQEIVRLNRTDEEKYTWLVRFFNKFSSGNCREVHGPNLRHLGGLQAGLWYQYWQRMLKSCSRISPSRITHGFIVTTKYAWIKELAFAPRRNTYKDNQANFQPSEDANQPIDNENIITFYQNVVDFVKDHDLYYEVTGLLLKFIFQNKLPAGEDEKIVQVLKQILYQVINIFHFNYPTLDRQKWYTLLCLTGRLCDYLSNTEQLKDFCCELILHFTVTPDLNLDKFQYLFKLLINELHIKNRQDSDEFKNLVEIANSQVVDGKFLAGINCTFSDPPANMALTIGNELINSPQETWTSVSSASLDKICSFLPITFCPKICTGLLSCCMNLSYRKQFSAAREFITVARKIESRLWNENNFEECFYIVRDSVFPLCQFSKDFVPSDLLQIWIDEFIQRWASIQDSVNLQLPSTQSEISIGGPQISSKENWSTLQLAVPATTENLNVTISTIQELCVSGNYNSLITQTENLIRSLDSTSFKWYAKSKLADIISSTIFAQGSHYLNTPPSQLSWSVVFVLQNCLELSQLKRERKTLLTCIETICKNSPSVGQKLAEIASKIVSQREERNNPGMASFWYIIYGVVIASQVIGELDLFSQVFGYTHELVPREDWFSRLAIDLTIFIAKTGSSQTYAIPSVLASLFCLMLDISDSSVSLEKNERAFREIVDEFVSDSWNYGLYADIVLLSQQIAEITASLEKSMTHETNKAEICVKTRTYYGIPALCRSYSALTQEGESVLSTLSMLHLWLKFLSGEEKRRSALEELKRLSDACVNKPHGLQLIFVFLLIHEGLYFNEFSPNLPILMSNILDTLSRREEYLKIYEFGLEIAFLSPQNSTASKLVQECLQITSCLANVFETIL</sequence>
<dbReference type="InterPro" id="IPR000719">
    <property type="entry name" value="Prot_kinase_dom"/>
</dbReference>
<keyword evidence="10" id="KW-1185">Reference proteome</keyword>
<comment type="caution">
    <text evidence="9">The sequence shown here is derived from an EMBL/GenBank/DDBJ whole genome shotgun (WGS) entry which is preliminary data.</text>
</comment>
<dbReference type="SUPFAM" id="SSF52540">
    <property type="entry name" value="P-loop containing nucleoside triphosphate hydrolases"/>
    <property type="match status" value="1"/>
</dbReference>
<evidence type="ECO:0000259" key="8">
    <source>
        <dbReference type="PROSITE" id="PS50011"/>
    </source>
</evidence>
<dbReference type="Pfam" id="PF00069">
    <property type="entry name" value="Pkinase"/>
    <property type="match status" value="1"/>
</dbReference>
<evidence type="ECO:0000256" key="4">
    <source>
        <dbReference type="ARBA" id="ARBA00022741"/>
    </source>
</evidence>
<evidence type="ECO:0000256" key="5">
    <source>
        <dbReference type="ARBA" id="ARBA00022777"/>
    </source>
</evidence>
<dbReference type="OrthoDB" id="7617259at2759"/>
<keyword evidence="2" id="KW-0723">Serine/threonine-protein kinase</keyword>
<dbReference type="GO" id="GO:0005737">
    <property type="term" value="C:cytoplasm"/>
    <property type="evidence" value="ECO:0007669"/>
    <property type="project" value="TreeGrafter"/>
</dbReference>
<protein>
    <recommendedName>
        <fullName evidence="1">non-specific serine/threonine protein kinase</fullName>
        <ecNumber evidence="1">2.7.11.1</ecNumber>
    </recommendedName>
</protein>
<dbReference type="SUPFAM" id="SSF56112">
    <property type="entry name" value="Protein kinase-like (PK-like)"/>
    <property type="match status" value="1"/>
</dbReference>
<dbReference type="Gene3D" id="3.30.200.20">
    <property type="entry name" value="Phosphorylase Kinase, domain 1"/>
    <property type="match status" value="1"/>
</dbReference>
<dbReference type="EC" id="2.7.11.1" evidence="1"/>
<dbReference type="PROSITE" id="PS00107">
    <property type="entry name" value="PROTEIN_KINASE_ATP"/>
    <property type="match status" value="1"/>
</dbReference>
<keyword evidence="6 7" id="KW-0067">ATP-binding</keyword>
<name>A0A226DHG3_FOLCA</name>
<dbReference type="PANTHER" id="PTHR11042">
    <property type="entry name" value="EUKARYOTIC TRANSLATION INITIATION FACTOR 2-ALPHA KINASE EIF2-ALPHA KINASE -RELATED"/>
    <property type="match status" value="1"/>
</dbReference>
<evidence type="ECO:0000256" key="3">
    <source>
        <dbReference type="ARBA" id="ARBA00022679"/>
    </source>
</evidence>
<organism evidence="9 10">
    <name type="scientific">Folsomia candida</name>
    <name type="common">Springtail</name>
    <dbReference type="NCBI Taxonomy" id="158441"/>
    <lineage>
        <taxon>Eukaryota</taxon>
        <taxon>Metazoa</taxon>
        <taxon>Ecdysozoa</taxon>
        <taxon>Arthropoda</taxon>
        <taxon>Hexapoda</taxon>
        <taxon>Collembola</taxon>
        <taxon>Entomobryomorpha</taxon>
        <taxon>Isotomoidea</taxon>
        <taxon>Isotomidae</taxon>
        <taxon>Proisotominae</taxon>
        <taxon>Folsomia</taxon>
    </lineage>
</organism>
<evidence type="ECO:0000256" key="7">
    <source>
        <dbReference type="PROSITE-ProRule" id="PRU10141"/>
    </source>
</evidence>
<evidence type="ECO:0000256" key="2">
    <source>
        <dbReference type="ARBA" id="ARBA00022527"/>
    </source>
</evidence>